<sequence>MAGSKPGSHPLSCYGFDAGVLHFRVHHRFLYCLLCISSWFLK</sequence>
<organism evidence="1">
    <name type="scientific">hydrocarbon metagenome</name>
    <dbReference type="NCBI Taxonomy" id="938273"/>
    <lineage>
        <taxon>unclassified sequences</taxon>
        <taxon>metagenomes</taxon>
        <taxon>ecological metagenomes</taxon>
    </lineage>
</organism>
<protein>
    <submittedName>
        <fullName evidence="1">Uncharacterized protein</fullName>
    </submittedName>
</protein>
<dbReference type="AlphaFoldDB" id="A0A0W8FIT3"/>
<proteinExistence type="predicted"/>
<gene>
    <name evidence="1" type="ORF">ASZ90_009469</name>
</gene>
<comment type="caution">
    <text evidence="1">The sequence shown here is derived from an EMBL/GenBank/DDBJ whole genome shotgun (WGS) entry which is preliminary data.</text>
</comment>
<dbReference type="EMBL" id="LNQE01001142">
    <property type="protein sequence ID" value="KUG20795.1"/>
    <property type="molecule type" value="Genomic_DNA"/>
</dbReference>
<accession>A0A0W8FIT3</accession>
<evidence type="ECO:0000313" key="1">
    <source>
        <dbReference type="EMBL" id="KUG20795.1"/>
    </source>
</evidence>
<reference evidence="1" key="1">
    <citation type="journal article" date="2015" name="Proc. Natl. Acad. Sci. U.S.A.">
        <title>Networks of energetic and metabolic interactions define dynamics in microbial communities.</title>
        <authorList>
            <person name="Embree M."/>
            <person name="Liu J.K."/>
            <person name="Al-Bassam M.M."/>
            <person name="Zengler K."/>
        </authorList>
    </citation>
    <scope>NUCLEOTIDE SEQUENCE</scope>
</reference>
<name>A0A0W8FIT3_9ZZZZ</name>